<sequence>MMKTAITNVLVFDGSGEDPYKGEVLIEGNRIVEVARAPGKLHGAADKVIDGGGKFLMPGMTEAHTHFSWNDQPSLNAIQMMPPEEHILWCVGVAKRYLDMGWTSAIGAAAAKPRLDVVLRNAVESGQFPGPRYLAGSQEICTLGGLGDNTLPHLPFEELSFGSMVSGPEEMRQCARMFIKYGVDHLKINLSGEYIAGLSAEASPFSEEEIAMLVREAKRNGKRVAAHARSSDSVKQCVRHGIELVYHASFADEEALDMLEENKEKHFVAPGLAWLIRTNFNASEYGITPEIAEKMGYKRELEAATETLRKMHKRGIRVLPGGDYGFAWMPHGTNANDLQYLVDYVGMTAKEALLSATRLGGEIMMRPHELGQLKPGYLADLVLVDGNPLTNLGYLTEPSRIAMVMKDGVTYKTPSDPSPADASIHLPPRENPLADEGLKEAMAS</sequence>
<comment type="caution">
    <text evidence="3">The sequence shown here is derived from an EMBL/GenBank/DDBJ whole genome shotgun (WGS) entry which is preliminary data.</text>
</comment>
<evidence type="ECO:0000313" key="4">
    <source>
        <dbReference type="Proteomes" id="UP001158049"/>
    </source>
</evidence>
<feature type="domain" description="Amidohydrolase-related" evidence="2">
    <location>
        <begin position="55"/>
        <end position="409"/>
    </location>
</feature>
<protein>
    <submittedName>
        <fullName evidence="3">Imidazolonepropionase</fullName>
    </submittedName>
</protein>
<evidence type="ECO:0000259" key="2">
    <source>
        <dbReference type="Pfam" id="PF01979"/>
    </source>
</evidence>
<dbReference type="InterPro" id="IPR032466">
    <property type="entry name" value="Metal_Hydrolase"/>
</dbReference>
<dbReference type="InterPro" id="IPR011059">
    <property type="entry name" value="Metal-dep_hydrolase_composite"/>
</dbReference>
<reference evidence="3 4" key="1">
    <citation type="submission" date="2017-05" db="EMBL/GenBank/DDBJ databases">
        <authorList>
            <person name="Varghese N."/>
            <person name="Submissions S."/>
        </authorList>
    </citation>
    <scope>NUCLEOTIDE SEQUENCE [LARGE SCALE GENOMIC DNA]</scope>
    <source>
        <strain evidence="3 4">DSM 26001</strain>
    </source>
</reference>
<dbReference type="CDD" id="cd01299">
    <property type="entry name" value="Met_dep_hydrolase_A"/>
    <property type="match status" value="1"/>
</dbReference>
<dbReference type="SUPFAM" id="SSF51556">
    <property type="entry name" value="Metallo-dependent hydrolases"/>
    <property type="match status" value="1"/>
</dbReference>
<gene>
    <name evidence="3" type="ORF">SAMN06295970_107135</name>
</gene>
<dbReference type="Proteomes" id="UP001158049">
    <property type="component" value="Unassembled WGS sequence"/>
</dbReference>
<dbReference type="Gene3D" id="3.20.20.140">
    <property type="entry name" value="Metal-dependent hydrolases"/>
    <property type="match status" value="1"/>
</dbReference>
<dbReference type="InterPro" id="IPR057744">
    <property type="entry name" value="OTAase-like"/>
</dbReference>
<organism evidence="3 4">
    <name type="scientific">Noviherbaspirillum suwonense</name>
    <dbReference type="NCBI Taxonomy" id="1224511"/>
    <lineage>
        <taxon>Bacteria</taxon>
        <taxon>Pseudomonadati</taxon>
        <taxon>Pseudomonadota</taxon>
        <taxon>Betaproteobacteria</taxon>
        <taxon>Burkholderiales</taxon>
        <taxon>Oxalobacteraceae</taxon>
        <taxon>Noviherbaspirillum</taxon>
    </lineage>
</organism>
<dbReference type="EMBL" id="FXUL01000007">
    <property type="protein sequence ID" value="SMP61303.1"/>
    <property type="molecule type" value="Genomic_DNA"/>
</dbReference>
<name>A0ABY1Q7I1_9BURK</name>
<dbReference type="PANTHER" id="PTHR43135">
    <property type="entry name" value="ALPHA-D-RIBOSE 1-METHYLPHOSPHONATE 5-TRIPHOSPHATE DIPHOSPHATASE"/>
    <property type="match status" value="1"/>
</dbReference>
<evidence type="ECO:0000313" key="3">
    <source>
        <dbReference type="EMBL" id="SMP61303.1"/>
    </source>
</evidence>
<keyword evidence="4" id="KW-1185">Reference proteome</keyword>
<dbReference type="InterPro" id="IPR051781">
    <property type="entry name" value="Metallo-dep_Hydrolase"/>
</dbReference>
<dbReference type="RefSeq" id="WP_283442458.1">
    <property type="nucleotide sequence ID" value="NZ_FXUL01000007.1"/>
</dbReference>
<feature type="region of interest" description="Disordered" evidence="1">
    <location>
        <begin position="412"/>
        <end position="444"/>
    </location>
</feature>
<evidence type="ECO:0000256" key="1">
    <source>
        <dbReference type="SAM" id="MobiDB-lite"/>
    </source>
</evidence>
<accession>A0ABY1Q7I1</accession>
<proteinExistence type="predicted"/>
<dbReference type="Gene3D" id="2.30.40.10">
    <property type="entry name" value="Urease, subunit C, domain 1"/>
    <property type="match status" value="1"/>
</dbReference>
<dbReference type="PANTHER" id="PTHR43135:SF3">
    <property type="entry name" value="ALPHA-D-RIBOSE 1-METHYLPHOSPHONATE 5-TRIPHOSPHATE DIPHOSPHATASE"/>
    <property type="match status" value="1"/>
</dbReference>
<dbReference type="InterPro" id="IPR006680">
    <property type="entry name" value="Amidohydro-rel"/>
</dbReference>
<dbReference type="SUPFAM" id="SSF51338">
    <property type="entry name" value="Composite domain of metallo-dependent hydrolases"/>
    <property type="match status" value="1"/>
</dbReference>
<dbReference type="Pfam" id="PF01979">
    <property type="entry name" value="Amidohydro_1"/>
    <property type="match status" value="1"/>
</dbReference>